<dbReference type="STRING" id="241145.SAMN05660776_0769"/>
<feature type="domain" description="N-acetyltransferase" evidence="1">
    <location>
        <begin position="3"/>
        <end position="153"/>
    </location>
</feature>
<keyword evidence="3" id="KW-1185">Reference proteome</keyword>
<dbReference type="SUPFAM" id="SSF55729">
    <property type="entry name" value="Acyl-CoA N-acyltransferases (Nat)"/>
    <property type="match status" value="1"/>
</dbReference>
<evidence type="ECO:0000313" key="2">
    <source>
        <dbReference type="EMBL" id="SKB36927.1"/>
    </source>
</evidence>
<name>A0A1T5AQ23_9FLAO</name>
<reference evidence="3" key="1">
    <citation type="submission" date="2017-02" db="EMBL/GenBank/DDBJ databases">
        <authorList>
            <person name="Varghese N."/>
            <person name="Submissions S."/>
        </authorList>
    </citation>
    <scope>NUCLEOTIDE SEQUENCE [LARGE SCALE GENOMIC DNA]</scope>
    <source>
        <strain evidence="3">DSM 23405</strain>
    </source>
</reference>
<dbReference type="EMBL" id="FUYY01000001">
    <property type="protein sequence ID" value="SKB36927.1"/>
    <property type="molecule type" value="Genomic_DNA"/>
</dbReference>
<sequence>MKSRLRNLKKSDLNPLFIWRNHPLTQLNSFDKKEILFADHKKWFNGILGSNLTATYILETEEVPVGVIRFDIETEDQRAAKISYLIDPLKHGKGLGTKILERGIKKISQENKKLDKVFGYVLRENLASIRIFEKLAFIKVSEDTSELKFEKSI</sequence>
<evidence type="ECO:0000313" key="3">
    <source>
        <dbReference type="Proteomes" id="UP000190230"/>
    </source>
</evidence>
<proteinExistence type="predicted"/>
<evidence type="ECO:0000259" key="1">
    <source>
        <dbReference type="PROSITE" id="PS51186"/>
    </source>
</evidence>
<dbReference type="InterPro" id="IPR016181">
    <property type="entry name" value="Acyl_CoA_acyltransferase"/>
</dbReference>
<dbReference type="Gene3D" id="3.40.630.30">
    <property type="match status" value="1"/>
</dbReference>
<keyword evidence="2" id="KW-0808">Transferase</keyword>
<dbReference type="PANTHER" id="PTHR43415:SF3">
    <property type="entry name" value="GNAT-FAMILY ACETYLTRANSFERASE"/>
    <property type="match status" value="1"/>
</dbReference>
<dbReference type="PROSITE" id="PS51186">
    <property type="entry name" value="GNAT"/>
    <property type="match status" value="1"/>
</dbReference>
<dbReference type="PANTHER" id="PTHR43415">
    <property type="entry name" value="SPERMIDINE N(1)-ACETYLTRANSFERASE"/>
    <property type="match status" value="1"/>
</dbReference>
<dbReference type="Proteomes" id="UP000190230">
    <property type="component" value="Unassembled WGS sequence"/>
</dbReference>
<dbReference type="InterPro" id="IPR000182">
    <property type="entry name" value="GNAT_dom"/>
</dbReference>
<dbReference type="CDD" id="cd04301">
    <property type="entry name" value="NAT_SF"/>
    <property type="match status" value="1"/>
</dbReference>
<dbReference type="GO" id="GO:0016747">
    <property type="term" value="F:acyltransferase activity, transferring groups other than amino-acyl groups"/>
    <property type="evidence" value="ECO:0007669"/>
    <property type="project" value="InterPro"/>
</dbReference>
<organism evidence="2 3">
    <name type="scientific">Salegentibacter holothuriorum</name>
    <dbReference type="NCBI Taxonomy" id="241145"/>
    <lineage>
        <taxon>Bacteria</taxon>
        <taxon>Pseudomonadati</taxon>
        <taxon>Bacteroidota</taxon>
        <taxon>Flavobacteriia</taxon>
        <taxon>Flavobacteriales</taxon>
        <taxon>Flavobacteriaceae</taxon>
        <taxon>Salegentibacter</taxon>
    </lineage>
</organism>
<dbReference type="RefSeq" id="WP_176132718.1">
    <property type="nucleotide sequence ID" value="NZ_FUYY01000001.1"/>
</dbReference>
<accession>A0A1T5AQ23</accession>
<gene>
    <name evidence="2" type="ORF">SAMN05660776_0769</name>
</gene>
<dbReference type="AlphaFoldDB" id="A0A1T5AQ23"/>
<protein>
    <submittedName>
        <fullName evidence="2">Acetyltransferase (GNAT) domain-containing protein</fullName>
    </submittedName>
</protein>
<dbReference type="Pfam" id="PF13302">
    <property type="entry name" value="Acetyltransf_3"/>
    <property type="match status" value="1"/>
</dbReference>